<reference evidence="1" key="2">
    <citation type="submission" date="2021-01" db="EMBL/GenBank/DDBJ databases">
        <authorList>
            <person name="Schikora-Tamarit M.A."/>
        </authorList>
    </citation>
    <scope>NUCLEOTIDE SEQUENCE</scope>
    <source>
        <strain evidence="1">CBS6075</strain>
    </source>
</reference>
<accession>A0A9P8PCI7</accession>
<dbReference type="RefSeq" id="XP_046063615.1">
    <property type="nucleotide sequence ID" value="XM_046202238.1"/>
</dbReference>
<dbReference type="GeneID" id="70233441"/>
<sequence>MATLESPTALITQVVTVVVTQVVVRGNGAGSDTGIHQELGQNRLHFGLATLEVVSSNKGVVLVSKLNKTRNKSVLRTSVDVWNILQDTGNGENGTWSNLLVVLLHSFQNVLGSVVHTFHHINVSLGVSSPQHNNFVELVGRLEVADILSDLLHVAPLAGGVDLAVGSVEAVVGSLVLVGSNEVWVRVERSVHVQTVGVDTQLDSGGLGDRSIVVGVLQTFLGVELDLVLVGKHGSHKCGTVVTAQSNKHHTNFRHLKVNLELVWLLHRLDRVSSGRLFVHNRVLVHVVGDKLVLRVLAFVGLNFNFWDELDSHDD</sequence>
<name>A0A9P8PCI7_9ASCO</name>
<dbReference type="Proteomes" id="UP000769157">
    <property type="component" value="Unassembled WGS sequence"/>
</dbReference>
<protein>
    <submittedName>
        <fullName evidence="1">Uncharacterized protein</fullName>
    </submittedName>
</protein>
<evidence type="ECO:0000313" key="2">
    <source>
        <dbReference type="Proteomes" id="UP000769157"/>
    </source>
</evidence>
<keyword evidence="2" id="KW-1185">Reference proteome</keyword>
<organism evidence="1 2">
    <name type="scientific">Ogataea philodendri</name>
    <dbReference type="NCBI Taxonomy" id="1378263"/>
    <lineage>
        <taxon>Eukaryota</taxon>
        <taxon>Fungi</taxon>
        <taxon>Dikarya</taxon>
        <taxon>Ascomycota</taxon>
        <taxon>Saccharomycotina</taxon>
        <taxon>Pichiomycetes</taxon>
        <taxon>Pichiales</taxon>
        <taxon>Pichiaceae</taxon>
        <taxon>Ogataea</taxon>
    </lineage>
</organism>
<reference evidence="1" key="1">
    <citation type="journal article" date="2021" name="Open Biol.">
        <title>Shared evolutionary footprints suggest mitochondrial oxidative damage underlies multiple complex I losses in fungi.</title>
        <authorList>
            <person name="Schikora-Tamarit M.A."/>
            <person name="Marcet-Houben M."/>
            <person name="Nosek J."/>
            <person name="Gabaldon T."/>
        </authorList>
    </citation>
    <scope>NUCLEOTIDE SEQUENCE</scope>
    <source>
        <strain evidence="1">CBS6075</strain>
    </source>
</reference>
<gene>
    <name evidence="1" type="ORF">OGAPHI_001473</name>
</gene>
<dbReference type="EMBL" id="JAEUBE010000137">
    <property type="protein sequence ID" value="KAH3669352.1"/>
    <property type="molecule type" value="Genomic_DNA"/>
</dbReference>
<evidence type="ECO:0000313" key="1">
    <source>
        <dbReference type="EMBL" id="KAH3669352.1"/>
    </source>
</evidence>
<dbReference type="OrthoDB" id="10661019at2759"/>
<proteinExistence type="predicted"/>
<dbReference type="AlphaFoldDB" id="A0A9P8PCI7"/>
<comment type="caution">
    <text evidence="1">The sequence shown here is derived from an EMBL/GenBank/DDBJ whole genome shotgun (WGS) entry which is preliminary data.</text>
</comment>